<dbReference type="PANTHER" id="PTHR30136">
    <property type="entry name" value="HELIX-TURN-HELIX TRANSCRIPTIONAL REGULATOR, ICLR FAMILY"/>
    <property type="match status" value="1"/>
</dbReference>
<keyword evidence="1" id="KW-0319">Glycerol metabolism</keyword>
<dbReference type="InterPro" id="IPR014757">
    <property type="entry name" value="Tscrpt_reg_IclR_C"/>
</dbReference>
<dbReference type="Pfam" id="PF01614">
    <property type="entry name" value="IclR_C"/>
    <property type="match status" value="1"/>
</dbReference>
<dbReference type="InterPro" id="IPR029016">
    <property type="entry name" value="GAF-like_dom_sf"/>
</dbReference>
<dbReference type="SUPFAM" id="SSF46785">
    <property type="entry name" value="Winged helix' DNA-binding domain"/>
    <property type="match status" value="1"/>
</dbReference>
<accession>A0A371QAE0</accession>
<keyword evidence="2" id="KW-0805">Transcription regulation</keyword>
<evidence type="ECO:0000256" key="7">
    <source>
        <dbReference type="ARBA" id="ARBA00070406"/>
    </source>
</evidence>
<evidence type="ECO:0000256" key="4">
    <source>
        <dbReference type="ARBA" id="ARBA00023159"/>
    </source>
</evidence>
<evidence type="ECO:0000259" key="9">
    <source>
        <dbReference type="PROSITE" id="PS51078"/>
    </source>
</evidence>
<evidence type="ECO:0000256" key="3">
    <source>
        <dbReference type="ARBA" id="ARBA00023125"/>
    </source>
</evidence>
<dbReference type="Gene3D" id="3.30.450.40">
    <property type="match status" value="1"/>
</dbReference>
<comment type="function">
    <text evidence="6">May be an activator protein for the gylABX operon.</text>
</comment>
<dbReference type="PROSITE" id="PS51078">
    <property type="entry name" value="ICLR_ED"/>
    <property type="match status" value="1"/>
</dbReference>
<evidence type="ECO:0000259" key="8">
    <source>
        <dbReference type="PROSITE" id="PS51077"/>
    </source>
</evidence>
<evidence type="ECO:0000256" key="1">
    <source>
        <dbReference type="ARBA" id="ARBA00022798"/>
    </source>
</evidence>
<keyword evidence="11" id="KW-1185">Reference proteome</keyword>
<dbReference type="Gene3D" id="1.10.10.10">
    <property type="entry name" value="Winged helix-like DNA-binding domain superfamily/Winged helix DNA-binding domain"/>
    <property type="match status" value="1"/>
</dbReference>
<dbReference type="SUPFAM" id="SSF55781">
    <property type="entry name" value="GAF domain-like"/>
    <property type="match status" value="1"/>
</dbReference>
<dbReference type="FunFam" id="1.10.10.10:FF:000056">
    <property type="entry name" value="IclR family transcriptional regulator"/>
    <property type="match status" value="1"/>
</dbReference>
<dbReference type="GO" id="GO:0003700">
    <property type="term" value="F:DNA-binding transcription factor activity"/>
    <property type="evidence" value="ECO:0007669"/>
    <property type="project" value="TreeGrafter"/>
</dbReference>
<dbReference type="EMBL" id="QUAC01000019">
    <property type="protein sequence ID" value="REK91661.1"/>
    <property type="molecule type" value="Genomic_DNA"/>
</dbReference>
<dbReference type="Pfam" id="PF09339">
    <property type="entry name" value="HTH_IclR"/>
    <property type="match status" value="1"/>
</dbReference>
<sequence length="258" mass="27353">MVQAVHRAIHVLRELATATPRLGVTELADRIGVAKPTVHALLRTLEAEGMVVQDRETGKYQLGPGLVTLGNAYLDSHELRTRAVTWADLLASQAGAAVWVGVLTDHHVLVVHHAFRPGGSVQVLETGASLPWNTCALGKAIAAFLPAERRTELLAGELPRVTGASIVDPARLTTQLDRVREIGYALDDQELTLGDAGIAAPVFDRTGEVVGGLGLVGPVERLLTESARQECAIAVREVARSLSRDLGAPRNAGLRACG</sequence>
<dbReference type="InterPro" id="IPR036390">
    <property type="entry name" value="WH_DNA-bd_sf"/>
</dbReference>
<dbReference type="InterPro" id="IPR005471">
    <property type="entry name" value="Tscrpt_reg_IclR_N"/>
</dbReference>
<dbReference type="Proteomes" id="UP000262477">
    <property type="component" value="Unassembled WGS sequence"/>
</dbReference>
<dbReference type="GO" id="GO:0003677">
    <property type="term" value="F:DNA binding"/>
    <property type="evidence" value="ECO:0007669"/>
    <property type="project" value="UniProtKB-KW"/>
</dbReference>
<dbReference type="GO" id="GO:0045892">
    <property type="term" value="P:negative regulation of DNA-templated transcription"/>
    <property type="evidence" value="ECO:0007669"/>
    <property type="project" value="TreeGrafter"/>
</dbReference>
<reference evidence="10 11" key="1">
    <citation type="submission" date="2018-08" db="EMBL/GenBank/DDBJ databases">
        <title>Streptomyces NEAU-D10 sp. nov., a novel Actinomycete isolated from soil.</title>
        <authorList>
            <person name="Jin L."/>
        </authorList>
    </citation>
    <scope>NUCLEOTIDE SEQUENCE [LARGE SCALE GENOMIC DNA]</scope>
    <source>
        <strain evidence="10 11">NEAU-D10</strain>
    </source>
</reference>
<evidence type="ECO:0000256" key="5">
    <source>
        <dbReference type="ARBA" id="ARBA00023163"/>
    </source>
</evidence>
<keyword evidence="4" id="KW-0010">Activator</keyword>
<evidence type="ECO:0000313" key="10">
    <source>
        <dbReference type="EMBL" id="REK91661.1"/>
    </source>
</evidence>
<gene>
    <name evidence="10" type="ORF">DY245_03400</name>
</gene>
<evidence type="ECO:0000256" key="6">
    <source>
        <dbReference type="ARBA" id="ARBA00058938"/>
    </source>
</evidence>
<dbReference type="SMART" id="SM00346">
    <property type="entry name" value="HTH_ICLR"/>
    <property type="match status" value="1"/>
</dbReference>
<dbReference type="PANTHER" id="PTHR30136:SF24">
    <property type="entry name" value="HTH-TYPE TRANSCRIPTIONAL REPRESSOR ALLR"/>
    <property type="match status" value="1"/>
</dbReference>
<dbReference type="InterPro" id="IPR036388">
    <property type="entry name" value="WH-like_DNA-bd_sf"/>
</dbReference>
<name>A0A371QAE0_STRIH</name>
<keyword evidence="3" id="KW-0238">DNA-binding</keyword>
<feature type="domain" description="HTH iclR-type" evidence="8">
    <location>
        <begin position="2"/>
        <end position="64"/>
    </location>
</feature>
<dbReference type="RefSeq" id="WP_128503300.1">
    <property type="nucleotide sequence ID" value="NZ_QUAC01000019.1"/>
</dbReference>
<feature type="domain" description="IclR-ED" evidence="9">
    <location>
        <begin position="65"/>
        <end position="248"/>
    </location>
</feature>
<proteinExistence type="predicted"/>
<dbReference type="InterPro" id="IPR050707">
    <property type="entry name" value="HTH_MetabolicPath_Reg"/>
</dbReference>
<evidence type="ECO:0000256" key="2">
    <source>
        <dbReference type="ARBA" id="ARBA00023015"/>
    </source>
</evidence>
<organism evidence="10 11">
    <name type="scientific">Streptomyces inhibens</name>
    <dbReference type="NCBI Taxonomy" id="2293571"/>
    <lineage>
        <taxon>Bacteria</taxon>
        <taxon>Bacillati</taxon>
        <taxon>Actinomycetota</taxon>
        <taxon>Actinomycetes</taxon>
        <taxon>Kitasatosporales</taxon>
        <taxon>Streptomycetaceae</taxon>
        <taxon>Streptomyces</taxon>
    </lineage>
</organism>
<dbReference type="GO" id="GO:0006071">
    <property type="term" value="P:glycerol metabolic process"/>
    <property type="evidence" value="ECO:0007669"/>
    <property type="project" value="UniProtKB-KW"/>
</dbReference>
<dbReference type="OrthoDB" id="4474604at2"/>
<comment type="caution">
    <text evidence="10">The sequence shown here is derived from an EMBL/GenBank/DDBJ whole genome shotgun (WGS) entry which is preliminary data.</text>
</comment>
<keyword evidence="5" id="KW-0804">Transcription</keyword>
<dbReference type="AlphaFoldDB" id="A0A371QAE0"/>
<evidence type="ECO:0000313" key="11">
    <source>
        <dbReference type="Proteomes" id="UP000262477"/>
    </source>
</evidence>
<protein>
    <recommendedName>
        <fullName evidence="7">Glycerol operon regulatory protein</fullName>
    </recommendedName>
</protein>
<dbReference type="PROSITE" id="PS51077">
    <property type="entry name" value="HTH_ICLR"/>
    <property type="match status" value="1"/>
</dbReference>